<keyword evidence="2" id="KW-1185">Reference proteome</keyword>
<name>A0ACC2IYC8_9PEZI</name>
<protein>
    <submittedName>
        <fullName evidence="1">Uncharacterized protein</fullName>
    </submittedName>
</protein>
<comment type="caution">
    <text evidence="1">The sequence shown here is derived from an EMBL/GenBank/DDBJ whole genome shotgun (WGS) entry which is preliminary data.</text>
</comment>
<sequence length="331" mass="36818">MVAFEPHGQFTNRGSFEIAQLISQPGGSNPVPAKTPEERSGTGNIKALIYVSENTTDGEMREEYILRIQKAIFDAEILGVSRPFISKYVTPVLDKRNEALLAPNHARTKRVKGVEKHEGQMAERPRSQTSDGNTSPLDLVDFQDLERANREPHVKSGLEIPTDMLGAIRSTRSKDTADEFKMTYIIVASEENGDSAPRFDILATSWDLELANALALGHFRDECSQSFPTITDTIREHWAKSTNAGTQSDGFNWKLDKEAYIQLDTIVPGSNRRITVCGTKVIGEVWALRNCWFNVGRFMASYGFNQPSVRDLIAAITSTYSVPLGLCTWDA</sequence>
<evidence type="ECO:0000313" key="2">
    <source>
        <dbReference type="Proteomes" id="UP001153332"/>
    </source>
</evidence>
<gene>
    <name evidence="1" type="ORF">O1611_g10447</name>
</gene>
<organism evidence="1 2">
    <name type="scientific">Lasiodiplodia mahajangana</name>
    <dbReference type="NCBI Taxonomy" id="1108764"/>
    <lineage>
        <taxon>Eukaryota</taxon>
        <taxon>Fungi</taxon>
        <taxon>Dikarya</taxon>
        <taxon>Ascomycota</taxon>
        <taxon>Pezizomycotina</taxon>
        <taxon>Dothideomycetes</taxon>
        <taxon>Dothideomycetes incertae sedis</taxon>
        <taxon>Botryosphaeriales</taxon>
        <taxon>Botryosphaeriaceae</taxon>
        <taxon>Lasiodiplodia</taxon>
    </lineage>
</organism>
<evidence type="ECO:0000313" key="1">
    <source>
        <dbReference type="EMBL" id="KAJ8120121.1"/>
    </source>
</evidence>
<reference evidence="1" key="1">
    <citation type="submission" date="2022-12" db="EMBL/GenBank/DDBJ databases">
        <title>Genome Sequence of Lasiodiplodia mahajangana.</title>
        <authorList>
            <person name="Buettner E."/>
        </authorList>
    </citation>
    <scope>NUCLEOTIDE SEQUENCE</scope>
    <source>
        <strain evidence="1">VT137</strain>
    </source>
</reference>
<dbReference type="Proteomes" id="UP001153332">
    <property type="component" value="Unassembled WGS sequence"/>
</dbReference>
<dbReference type="EMBL" id="JAPUUL010004188">
    <property type="protein sequence ID" value="KAJ8120121.1"/>
    <property type="molecule type" value="Genomic_DNA"/>
</dbReference>
<proteinExistence type="predicted"/>
<accession>A0ACC2IYC8</accession>